<keyword evidence="1 2" id="KW-0175">Coiled coil</keyword>
<evidence type="ECO:0000256" key="2">
    <source>
        <dbReference type="SAM" id="Coils"/>
    </source>
</evidence>
<reference evidence="4 5" key="1">
    <citation type="journal article" date="2024" name="G3 (Bethesda)">
        <title>Genome assembly of Hibiscus sabdariffa L. provides insights into metabolisms of medicinal natural products.</title>
        <authorList>
            <person name="Kim T."/>
        </authorList>
    </citation>
    <scope>NUCLEOTIDE SEQUENCE [LARGE SCALE GENOMIC DNA]</scope>
    <source>
        <strain evidence="4">TK-2024</strain>
        <tissue evidence="4">Old leaves</tissue>
    </source>
</reference>
<dbReference type="InterPro" id="IPR008974">
    <property type="entry name" value="TRAF-like"/>
</dbReference>
<evidence type="ECO:0000313" key="5">
    <source>
        <dbReference type="Proteomes" id="UP001396334"/>
    </source>
</evidence>
<name>A0ABR2QEN2_9ROSI</name>
<dbReference type="Pfam" id="PF22486">
    <property type="entry name" value="MATH_2"/>
    <property type="match status" value="1"/>
</dbReference>
<evidence type="ECO:0000259" key="3">
    <source>
        <dbReference type="PROSITE" id="PS50144"/>
    </source>
</evidence>
<dbReference type="CDD" id="cd00121">
    <property type="entry name" value="MATH"/>
    <property type="match status" value="1"/>
</dbReference>
<proteinExistence type="predicted"/>
<dbReference type="SUPFAM" id="SSF49599">
    <property type="entry name" value="TRAF domain-like"/>
    <property type="match status" value="2"/>
</dbReference>
<organism evidence="4 5">
    <name type="scientific">Hibiscus sabdariffa</name>
    <name type="common">roselle</name>
    <dbReference type="NCBI Taxonomy" id="183260"/>
    <lineage>
        <taxon>Eukaryota</taxon>
        <taxon>Viridiplantae</taxon>
        <taxon>Streptophyta</taxon>
        <taxon>Embryophyta</taxon>
        <taxon>Tracheophyta</taxon>
        <taxon>Spermatophyta</taxon>
        <taxon>Magnoliopsida</taxon>
        <taxon>eudicotyledons</taxon>
        <taxon>Gunneridae</taxon>
        <taxon>Pentapetalae</taxon>
        <taxon>rosids</taxon>
        <taxon>malvids</taxon>
        <taxon>Malvales</taxon>
        <taxon>Malvaceae</taxon>
        <taxon>Malvoideae</taxon>
        <taxon>Hibiscus</taxon>
    </lineage>
</organism>
<feature type="domain" description="MATH" evidence="3">
    <location>
        <begin position="16"/>
        <end position="144"/>
    </location>
</feature>
<dbReference type="SMART" id="SM00061">
    <property type="entry name" value="MATH"/>
    <property type="match status" value="1"/>
</dbReference>
<dbReference type="InterPro" id="IPR002083">
    <property type="entry name" value="MATH/TRAF_dom"/>
</dbReference>
<dbReference type="PANTHER" id="PTHR46236">
    <property type="entry name" value="TRAF-LIKE SUPERFAMILY PROTEIN"/>
    <property type="match status" value="1"/>
</dbReference>
<dbReference type="Gene3D" id="2.60.210.10">
    <property type="entry name" value="Apoptosis, Tumor Necrosis Factor Receptor Associated Protein 2, Chain A"/>
    <property type="match status" value="2"/>
</dbReference>
<gene>
    <name evidence="4" type="ORF">V6N11_070323</name>
</gene>
<dbReference type="Proteomes" id="UP001396334">
    <property type="component" value="Unassembled WGS sequence"/>
</dbReference>
<keyword evidence="5" id="KW-1185">Reference proteome</keyword>
<dbReference type="EMBL" id="JBBPBN010000040">
    <property type="protein sequence ID" value="KAK8999146.1"/>
    <property type="molecule type" value="Genomic_DNA"/>
</dbReference>
<dbReference type="InterPro" id="IPR050804">
    <property type="entry name" value="MCC"/>
</dbReference>
<comment type="caution">
    <text evidence="4">The sequence shown here is derived from an EMBL/GenBank/DDBJ whole genome shotgun (WGS) entry which is preliminary data.</text>
</comment>
<sequence>MQVNGKFRCMDINEKLRKFTWRIENFSTIKDQMFCSQDFIVDGNKWRIHIYPKGSNVDYLSIFLCVANSATLPSGWTAYPQFGFAVIDQIDRRTSVTRAVATREFSANGGNWLFGFPRFLLLNELHDPERGYLVNDACLIEAYFSTDKTKALISHELIVETGSDKLKTAETTCEKAAIDNQKTTVIKPEELTTPPPTQPSCRTVAIEPEEPTEEDIKTFFTSLESERSSSDTDFSKEEAKEALAKVDEALNTTPLNFYDSGKFCSLKQAFKILASLDCSSTTLTTEHKNELLAMEESLKELADRTAKAVRDKSRLTEKESIKLTITRNLDRNLIRYKEVESEVKWVEQKHAALLAERKGIFRSSKKMKMELEALGKEWTEYEANAKAAEAEWRRMKDFISSIKGTVATSEFSATEENWLFGFPRFLLLNELHDPERGYLVNDACLVEAYFSTDKTKALISHELIVETGSDKLKTVKTTCDKAAIDNQKTTIIKPLTTPPPTQPSCRTVAIEPEEPTEEDIKTFFTSLESELSSSDTVFSKEEAKEALAKVDEALNMTSLNFYDLGKFSSLKQAFKILASFDCSSTALMIEQKMSCWPWRKA</sequence>
<accession>A0ABR2QEN2</accession>
<dbReference type="PANTHER" id="PTHR46236:SF35">
    <property type="entry name" value="MATH DOMAIN-CONTAINING PROTEIN"/>
    <property type="match status" value="1"/>
</dbReference>
<protein>
    <recommendedName>
        <fullName evidence="3">MATH domain-containing protein</fullName>
    </recommendedName>
</protein>
<evidence type="ECO:0000256" key="1">
    <source>
        <dbReference type="ARBA" id="ARBA00023054"/>
    </source>
</evidence>
<feature type="coiled-coil region" evidence="2">
    <location>
        <begin position="284"/>
        <end position="391"/>
    </location>
</feature>
<evidence type="ECO:0000313" key="4">
    <source>
        <dbReference type="EMBL" id="KAK8999146.1"/>
    </source>
</evidence>
<dbReference type="PROSITE" id="PS50144">
    <property type="entry name" value="MATH"/>
    <property type="match status" value="1"/>
</dbReference>